<dbReference type="AlphaFoldDB" id="A0A1I7UQ54"/>
<feature type="chain" id="PRO_5009309319" evidence="1">
    <location>
        <begin position="20"/>
        <end position="125"/>
    </location>
</feature>
<accession>A0A1I7UQ54</accession>
<protein>
    <submittedName>
        <fullName evidence="3">BPTI/Kunitz inhibitor domain-containing protein</fullName>
    </submittedName>
</protein>
<dbReference type="Proteomes" id="UP000095282">
    <property type="component" value="Unplaced"/>
</dbReference>
<evidence type="ECO:0000313" key="2">
    <source>
        <dbReference type="Proteomes" id="UP000095282"/>
    </source>
</evidence>
<dbReference type="eggNOG" id="ENOG502TI1F">
    <property type="taxonomic scope" value="Eukaryota"/>
</dbReference>
<name>A0A1I7UQ54_9PELO</name>
<organism evidence="2 3">
    <name type="scientific">Caenorhabditis tropicalis</name>
    <dbReference type="NCBI Taxonomy" id="1561998"/>
    <lineage>
        <taxon>Eukaryota</taxon>
        <taxon>Metazoa</taxon>
        <taxon>Ecdysozoa</taxon>
        <taxon>Nematoda</taxon>
        <taxon>Chromadorea</taxon>
        <taxon>Rhabditida</taxon>
        <taxon>Rhabditina</taxon>
        <taxon>Rhabditomorpha</taxon>
        <taxon>Rhabditoidea</taxon>
        <taxon>Rhabditidae</taxon>
        <taxon>Peloderinae</taxon>
        <taxon>Caenorhabditis</taxon>
    </lineage>
</organism>
<sequence>MNAVSLALFLLLAVSMVQVNRINTSSNPNTTAGSYSGHQKNRKYNDPPFCFAYNREYNENDVTSSCSGYQFDCFDSTGAQIGGSIKFKESDCESMSVFRSFSDADFQKRLDEASKYATTAEASGH</sequence>
<keyword evidence="1" id="KW-0732">Signal</keyword>
<feature type="signal peptide" evidence="1">
    <location>
        <begin position="1"/>
        <end position="19"/>
    </location>
</feature>
<keyword evidence="2" id="KW-1185">Reference proteome</keyword>
<evidence type="ECO:0000256" key="1">
    <source>
        <dbReference type="SAM" id="SignalP"/>
    </source>
</evidence>
<dbReference type="WBParaSite" id="Csp11.Scaffold630.g18231.t1">
    <property type="protein sequence ID" value="Csp11.Scaffold630.g18231.t1"/>
    <property type="gene ID" value="Csp11.Scaffold630.g18231"/>
</dbReference>
<evidence type="ECO:0000313" key="3">
    <source>
        <dbReference type="WBParaSite" id="Csp11.Scaffold630.g18231.t1"/>
    </source>
</evidence>
<reference evidence="3" key="1">
    <citation type="submission" date="2016-11" db="UniProtKB">
        <authorList>
            <consortium name="WormBaseParasite"/>
        </authorList>
    </citation>
    <scope>IDENTIFICATION</scope>
</reference>
<proteinExistence type="predicted"/>